<accession>A0A8L7SN88</accession>
<dbReference type="OrthoDB" id="5841194at2759"/>
<keyword evidence="2" id="KW-1185">Reference proteome</keyword>
<protein>
    <submittedName>
        <fullName evidence="1 3">Uncharacterized protein</fullName>
    </submittedName>
</protein>
<reference evidence="1" key="2">
    <citation type="submission" date="2019-04" db="EMBL/GenBank/DDBJ databases">
        <authorList>
            <person name="Howe K."/>
            <person name="Paulini M."/>
            <person name="Williams G."/>
        </authorList>
    </citation>
    <scope>NUCLEOTIDE SEQUENCE [LARGE SCALE GENOMIC DNA]</scope>
    <source>
        <strain evidence="1">FR3</strain>
    </source>
</reference>
<dbReference type="WBParaSite" id="Bm11527.1">
    <property type="protein sequence ID" value="Bm11527.1"/>
    <property type="gene ID" value="WBGene00231788"/>
</dbReference>
<accession>A0A4E9F0D5</accession>
<evidence type="ECO:0000313" key="2">
    <source>
        <dbReference type="Proteomes" id="UP000006672"/>
    </source>
</evidence>
<sequence length="160" mass="18936">MIPQKLSFIRHSDLLQYAKTNSFNQLLRFVHAKQQSNQLEIENQNEQQFMKGKIDKVIQTSMPWYEGRNVCLFGRKSASRTGELFYRTRPTMEHDPSLESGIFYQMFRDYCTPSLWYHKFATALNLVRDAMKHLNAQIKGVGADFMDMQMREAMKLQRKN</sequence>
<dbReference type="CTD" id="66057578"/>
<dbReference type="RefSeq" id="XP_042932142.1">
    <property type="nucleotide sequence ID" value="XM_043076208.1"/>
</dbReference>
<dbReference type="Proteomes" id="UP000006672">
    <property type="component" value="Unassembled WGS sequence"/>
</dbReference>
<gene>
    <name evidence="1" type="primary">Bm11527</name>
    <name evidence="1" type="ORF">BM_BM11527</name>
</gene>
<dbReference type="EMBL" id="CAAKNF010000192">
    <property type="protein sequence ID" value="VIO90224.1"/>
    <property type="molecule type" value="Genomic_DNA"/>
</dbReference>
<dbReference type="KEGG" id="bmy:BM_BM11527"/>
<dbReference type="AlphaFoldDB" id="A0A4E9F0D5"/>
<name>A0A4E9F0D5_BRUMA</name>
<reference evidence="2" key="1">
    <citation type="journal article" date="2007" name="Science">
        <title>Draft genome of the filarial nematode parasite Brugia malayi.</title>
        <authorList>
            <person name="Ghedin E."/>
            <person name="Wang S."/>
            <person name="Spiro D."/>
            <person name="Caler E."/>
            <person name="Zhao Q."/>
            <person name="Crabtree J."/>
            <person name="Allen J.E."/>
            <person name="Delcher A.L."/>
            <person name="Guiliano D.B."/>
            <person name="Miranda-Saavedra D."/>
            <person name="Angiuoli S.V."/>
            <person name="Creasy T."/>
            <person name="Amedeo P."/>
            <person name="Haas B."/>
            <person name="El-Sayed N.M."/>
            <person name="Wortman J.R."/>
            <person name="Feldblyum T."/>
            <person name="Tallon L."/>
            <person name="Schatz M."/>
            <person name="Shumway M."/>
            <person name="Koo H."/>
            <person name="Salzberg S.L."/>
            <person name="Schobel S."/>
            <person name="Pertea M."/>
            <person name="Pop M."/>
            <person name="White O."/>
            <person name="Barton G.J."/>
            <person name="Carlow C.K."/>
            <person name="Crawford M.J."/>
            <person name="Daub J."/>
            <person name="Dimmic M.W."/>
            <person name="Estes C.F."/>
            <person name="Foster J.M."/>
            <person name="Ganatra M."/>
            <person name="Gregory W.F."/>
            <person name="Johnson N.M."/>
            <person name="Jin J."/>
            <person name="Komuniecki R."/>
            <person name="Korf I."/>
            <person name="Kumar S."/>
            <person name="Laney S."/>
            <person name="Li B.W."/>
            <person name="Li W."/>
            <person name="Lindblom T.H."/>
            <person name="Lustigman S."/>
            <person name="Ma D."/>
            <person name="Maina C.V."/>
            <person name="Martin D.M."/>
            <person name="McCarter J.P."/>
            <person name="McReynolds L."/>
            <person name="Mitreva M."/>
            <person name="Nutman T.B."/>
            <person name="Parkinson J."/>
            <person name="Peregrin-Alvarez J.M."/>
            <person name="Poole C."/>
            <person name="Ren Q."/>
            <person name="Saunders L."/>
            <person name="Sluder A.E."/>
            <person name="Smith K."/>
            <person name="Stanke M."/>
            <person name="Unnasch T.R."/>
            <person name="Ware J."/>
            <person name="Wei A.D."/>
            <person name="Weil G."/>
            <person name="Williams D.J."/>
            <person name="Zhang Y."/>
            <person name="Williams S.A."/>
            <person name="Fraser-Liggett C."/>
            <person name="Slatko B."/>
            <person name="Blaxter M.L."/>
            <person name="Scott A.L."/>
        </authorList>
    </citation>
    <scope>NUCLEOTIDE SEQUENCE</scope>
    <source>
        <strain evidence="2">FR3</strain>
    </source>
</reference>
<proteinExistence type="predicted"/>
<organism evidence="1">
    <name type="scientific">Brugia malayi</name>
    <name type="common">Filarial nematode worm</name>
    <dbReference type="NCBI Taxonomy" id="6279"/>
    <lineage>
        <taxon>Eukaryota</taxon>
        <taxon>Metazoa</taxon>
        <taxon>Ecdysozoa</taxon>
        <taxon>Nematoda</taxon>
        <taxon>Chromadorea</taxon>
        <taxon>Rhabditida</taxon>
        <taxon>Spirurina</taxon>
        <taxon>Spiruromorpha</taxon>
        <taxon>Filarioidea</taxon>
        <taxon>Onchocercidae</taxon>
        <taxon>Brugia</taxon>
    </lineage>
</organism>
<reference evidence="3" key="3">
    <citation type="submission" date="2022-04" db="UniProtKB">
        <authorList>
            <consortium name="WormBaseParasite"/>
        </authorList>
    </citation>
    <scope>IDENTIFICATION</scope>
</reference>
<dbReference type="GeneID" id="66057578"/>
<evidence type="ECO:0000313" key="3">
    <source>
        <dbReference type="WBParaSite" id="Bm11527.1"/>
    </source>
</evidence>
<evidence type="ECO:0000313" key="1">
    <source>
        <dbReference type="EMBL" id="VIO90224.1"/>
    </source>
</evidence>